<dbReference type="EMBL" id="RCMG01000258">
    <property type="protein sequence ID" value="KAG2858277.1"/>
    <property type="molecule type" value="Genomic_DNA"/>
</dbReference>
<evidence type="ECO:0000313" key="1">
    <source>
        <dbReference type="EMBL" id="KAG2858277.1"/>
    </source>
</evidence>
<dbReference type="Proteomes" id="UP000735874">
    <property type="component" value="Unassembled WGS sequence"/>
</dbReference>
<accession>A0A8T0Z7W5</accession>
<gene>
    <name evidence="1" type="ORF">PC113_g9941</name>
</gene>
<comment type="caution">
    <text evidence="1">The sequence shown here is derived from an EMBL/GenBank/DDBJ whole genome shotgun (WGS) entry which is preliminary data.</text>
</comment>
<reference evidence="1" key="1">
    <citation type="submission" date="2018-10" db="EMBL/GenBank/DDBJ databases">
        <title>Effector identification in a new, highly contiguous assembly of the strawberry crown rot pathogen Phytophthora cactorum.</title>
        <authorList>
            <person name="Armitage A.D."/>
            <person name="Nellist C.F."/>
            <person name="Bates H."/>
            <person name="Vickerstaff R.J."/>
            <person name="Harrison R.J."/>
        </authorList>
    </citation>
    <scope>NUCLEOTIDE SEQUENCE</scope>
    <source>
        <strain evidence="1">15-7</strain>
    </source>
</reference>
<dbReference type="AlphaFoldDB" id="A0A8T0Z7W5"/>
<evidence type="ECO:0000313" key="2">
    <source>
        <dbReference type="Proteomes" id="UP000735874"/>
    </source>
</evidence>
<proteinExistence type="predicted"/>
<protein>
    <submittedName>
        <fullName evidence="1">Uncharacterized protein</fullName>
    </submittedName>
</protein>
<sequence>MVAKMLLSVDADEVTKLSLVAWSLAKLQLDEAAKPPLWQGQIDRAELAVVYKSLLAKLMELARTEVEGVDEDEAVGRPDAAGQTVGVGAVEFVVVVKMLLVVDYCEGIMMCVLTASC</sequence>
<name>A0A8T0Z7W5_9STRA</name>
<organism evidence="1 2">
    <name type="scientific">Phytophthora cactorum</name>
    <dbReference type="NCBI Taxonomy" id="29920"/>
    <lineage>
        <taxon>Eukaryota</taxon>
        <taxon>Sar</taxon>
        <taxon>Stramenopiles</taxon>
        <taxon>Oomycota</taxon>
        <taxon>Peronosporomycetes</taxon>
        <taxon>Peronosporales</taxon>
        <taxon>Peronosporaceae</taxon>
        <taxon>Phytophthora</taxon>
    </lineage>
</organism>